<sequence length="154" mass="16427">QMYIPEVLVSANAMKSAMNILKPLLSESDIPSMGKIVMATIEGDLHDIGKNLVSMMLEGAGFEIIDLEVDVPVIEIIEESKKHDVDIIGISALLTTTMLGMEGAIKSIRKSGVSAKVMIGGAPITQDYADKIKADGFAPDALRAIDLAKRLMSA</sequence>
<evidence type="ECO:0000259" key="5">
    <source>
        <dbReference type="PROSITE" id="PS51337"/>
    </source>
</evidence>
<comment type="similarity">
    <text evidence="1">Belongs to the methylamine corrinoid protein family.</text>
</comment>
<evidence type="ECO:0000256" key="2">
    <source>
        <dbReference type="ARBA" id="ARBA00022723"/>
    </source>
</evidence>
<dbReference type="InterPro" id="IPR036724">
    <property type="entry name" value="Cobalamin-bd_sf"/>
</dbReference>
<dbReference type="InterPro" id="IPR003759">
    <property type="entry name" value="Cbl-bd_cap"/>
</dbReference>
<feature type="non-terminal residue" evidence="6">
    <location>
        <position position="1"/>
    </location>
</feature>
<comment type="caution">
    <text evidence="6">The sequence shown here is derived from an EMBL/GenBank/DDBJ whole genome shotgun (WGS) entry which is preliminary data.</text>
</comment>
<evidence type="ECO:0000259" key="4">
    <source>
        <dbReference type="PROSITE" id="PS51332"/>
    </source>
</evidence>
<keyword evidence="3" id="KW-0170">Cobalt</keyword>
<evidence type="ECO:0000256" key="3">
    <source>
        <dbReference type="ARBA" id="ARBA00023285"/>
    </source>
</evidence>
<dbReference type="InterPro" id="IPR006158">
    <property type="entry name" value="Cobalamin-bd"/>
</dbReference>
<dbReference type="GO" id="GO:0005829">
    <property type="term" value="C:cytosol"/>
    <property type="evidence" value="ECO:0007669"/>
    <property type="project" value="TreeGrafter"/>
</dbReference>
<dbReference type="PROSITE" id="PS51332">
    <property type="entry name" value="B12_BINDING"/>
    <property type="match status" value="1"/>
</dbReference>
<dbReference type="SUPFAM" id="SSF52242">
    <property type="entry name" value="Cobalamin (vitamin B12)-binding domain"/>
    <property type="match status" value="1"/>
</dbReference>
<dbReference type="Gene3D" id="3.40.50.280">
    <property type="entry name" value="Cobalamin-binding domain"/>
    <property type="match status" value="1"/>
</dbReference>
<dbReference type="GO" id="GO:0050667">
    <property type="term" value="P:homocysteine metabolic process"/>
    <property type="evidence" value="ECO:0007669"/>
    <property type="project" value="TreeGrafter"/>
</dbReference>
<dbReference type="GO" id="GO:0046872">
    <property type="term" value="F:metal ion binding"/>
    <property type="evidence" value="ECO:0007669"/>
    <property type="project" value="UniProtKB-KW"/>
</dbReference>
<feature type="domain" description="B12-binding N-terminal" evidence="5">
    <location>
        <begin position="1"/>
        <end position="33"/>
    </location>
</feature>
<dbReference type="EMBL" id="BARU01041755">
    <property type="protein sequence ID" value="GAH77750.1"/>
    <property type="molecule type" value="Genomic_DNA"/>
</dbReference>
<dbReference type="PANTHER" id="PTHR45833:SF1">
    <property type="entry name" value="METHIONINE SYNTHASE"/>
    <property type="match status" value="1"/>
</dbReference>
<dbReference type="Gene3D" id="1.10.1240.10">
    <property type="entry name" value="Methionine synthase domain"/>
    <property type="match status" value="1"/>
</dbReference>
<dbReference type="InterPro" id="IPR050554">
    <property type="entry name" value="Met_Synthase/Corrinoid"/>
</dbReference>
<dbReference type="PROSITE" id="PS51337">
    <property type="entry name" value="B12_BINDING_NTER"/>
    <property type="match status" value="1"/>
</dbReference>
<protein>
    <recommendedName>
        <fullName evidence="7">B12-binding domain-containing protein</fullName>
    </recommendedName>
</protein>
<evidence type="ECO:0008006" key="7">
    <source>
        <dbReference type="Google" id="ProtNLM"/>
    </source>
</evidence>
<evidence type="ECO:0000313" key="6">
    <source>
        <dbReference type="EMBL" id="GAH77750.1"/>
    </source>
</evidence>
<accession>X1J8A8</accession>
<dbReference type="Pfam" id="PF02310">
    <property type="entry name" value="B12-binding"/>
    <property type="match status" value="1"/>
</dbReference>
<evidence type="ECO:0000256" key="1">
    <source>
        <dbReference type="ARBA" id="ARBA00010854"/>
    </source>
</evidence>
<dbReference type="GO" id="GO:0031419">
    <property type="term" value="F:cobalamin binding"/>
    <property type="evidence" value="ECO:0007669"/>
    <property type="project" value="InterPro"/>
</dbReference>
<dbReference type="FunFam" id="3.40.50.280:FF:000003">
    <property type="entry name" value="Dimethylamine methyltransferase corrinoid protein"/>
    <property type="match status" value="1"/>
</dbReference>
<dbReference type="PANTHER" id="PTHR45833">
    <property type="entry name" value="METHIONINE SYNTHASE"/>
    <property type="match status" value="1"/>
</dbReference>
<dbReference type="GO" id="GO:0008705">
    <property type="term" value="F:methionine synthase activity"/>
    <property type="evidence" value="ECO:0007669"/>
    <property type="project" value="TreeGrafter"/>
</dbReference>
<proteinExistence type="inferred from homology"/>
<name>X1J8A8_9ZZZZ</name>
<dbReference type="GO" id="GO:0046653">
    <property type="term" value="P:tetrahydrofolate metabolic process"/>
    <property type="evidence" value="ECO:0007669"/>
    <property type="project" value="TreeGrafter"/>
</dbReference>
<gene>
    <name evidence="6" type="ORF">S03H2_64305</name>
</gene>
<organism evidence="6">
    <name type="scientific">marine sediment metagenome</name>
    <dbReference type="NCBI Taxonomy" id="412755"/>
    <lineage>
        <taxon>unclassified sequences</taxon>
        <taxon>metagenomes</taxon>
        <taxon>ecological metagenomes</taxon>
    </lineage>
</organism>
<dbReference type="InterPro" id="IPR036594">
    <property type="entry name" value="Meth_synthase_dom"/>
</dbReference>
<feature type="domain" description="B12-binding" evidence="4">
    <location>
        <begin position="33"/>
        <end position="154"/>
    </location>
</feature>
<keyword evidence="2" id="KW-0479">Metal-binding</keyword>
<reference evidence="6" key="1">
    <citation type="journal article" date="2014" name="Front. Microbiol.">
        <title>High frequency of phylogenetically diverse reductive dehalogenase-homologous genes in deep subseafloor sedimentary metagenomes.</title>
        <authorList>
            <person name="Kawai M."/>
            <person name="Futagami T."/>
            <person name="Toyoda A."/>
            <person name="Takaki Y."/>
            <person name="Nishi S."/>
            <person name="Hori S."/>
            <person name="Arai W."/>
            <person name="Tsubouchi T."/>
            <person name="Morono Y."/>
            <person name="Uchiyama I."/>
            <person name="Ito T."/>
            <person name="Fujiyama A."/>
            <person name="Inagaki F."/>
            <person name="Takami H."/>
        </authorList>
    </citation>
    <scope>NUCLEOTIDE SEQUENCE</scope>
    <source>
        <strain evidence="6">Expedition CK06-06</strain>
    </source>
</reference>
<dbReference type="AlphaFoldDB" id="X1J8A8"/>